<organism evidence="8 9">
    <name type="scientific">Oryzihumus leptocrescens</name>
    <dbReference type="NCBI Taxonomy" id="297536"/>
    <lineage>
        <taxon>Bacteria</taxon>
        <taxon>Bacillati</taxon>
        <taxon>Actinomycetota</taxon>
        <taxon>Actinomycetes</taxon>
        <taxon>Micrococcales</taxon>
        <taxon>Intrasporangiaceae</taxon>
        <taxon>Oryzihumus</taxon>
    </lineage>
</organism>
<dbReference type="AlphaFoldDB" id="A0A542ZKZ9"/>
<dbReference type="GO" id="GO:0016787">
    <property type="term" value="F:hydrolase activity"/>
    <property type="evidence" value="ECO:0007669"/>
    <property type="project" value="UniProtKB-KW"/>
</dbReference>
<evidence type="ECO:0000256" key="1">
    <source>
        <dbReference type="ARBA" id="ARBA00007913"/>
    </source>
</evidence>
<name>A0A542ZKZ9_9MICO</name>
<gene>
    <name evidence="8" type="ORF">FB474_2372</name>
</gene>
<dbReference type="Pfam" id="PF13087">
    <property type="entry name" value="AAA_12"/>
    <property type="match status" value="1"/>
</dbReference>
<dbReference type="Proteomes" id="UP000319514">
    <property type="component" value="Unassembled WGS sequence"/>
</dbReference>
<dbReference type="EMBL" id="VFOQ01000001">
    <property type="protein sequence ID" value="TQL60969.1"/>
    <property type="molecule type" value="Genomic_DNA"/>
</dbReference>
<dbReference type="SUPFAM" id="SSF56024">
    <property type="entry name" value="Phospholipase D/nuclease"/>
    <property type="match status" value="1"/>
</dbReference>
<comment type="similarity">
    <text evidence="1">Belongs to the DNA2/NAM7 helicase family.</text>
</comment>
<keyword evidence="5" id="KW-0067">ATP-binding</keyword>
<dbReference type="InterPro" id="IPR041677">
    <property type="entry name" value="DNA2/NAM7_AAA_11"/>
</dbReference>
<dbReference type="InterPro" id="IPR050534">
    <property type="entry name" value="Coronavir_polyprotein_1ab"/>
</dbReference>
<dbReference type="PANTHER" id="PTHR43788">
    <property type="entry name" value="DNA2/NAM7 HELICASE FAMILY MEMBER"/>
    <property type="match status" value="1"/>
</dbReference>
<evidence type="ECO:0000256" key="2">
    <source>
        <dbReference type="ARBA" id="ARBA00022741"/>
    </source>
</evidence>
<evidence type="ECO:0000259" key="7">
    <source>
        <dbReference type="Pfam" id="PF13087"/>
    </source>
</evidence>
<keyword evidence="9" id="KW-1185">Reference proteome</keyword>
<evidence type="ECO:0000313" key="8">
    <source>
        <dbReference type="EMBL" id="TQL60969.1"/>
    </source>
</evidence>
<sequence length="902" mass="97196">MRNAVLAELGAQRAAAREESVVVRDGLRVGGTARSSVFKFKLDNSFEVSDGSPVVLTVGEAVVEGELLGQRTGEATVRLEGLAAAWVPHGTLVADATFLLRRLHQFLEPSYNRPPHFDPSAANLLFAPARLTSSTLQLGQAQAVSMAQSRRVGYLWGPPGTGKTQTVAAAVLDWARAGLRVLVVSHTNVAVDTVTARCVQALQPCDAWASDGGIVRVGDLVRADIPAEVAGRVQVDEILAARGHTEARERVRLRARLDGLLKEYRKVSAAPRGESWLADEVTKASEELDALDARLKHLRHTVVDAARVLTCTVHRLYIGDWIHSNFDAVVIEEASMIPTPLAWVAAGLARRHVLIAGDFRQLPPVVRSDQPQVLEWYGRDAFEVGGVVAAVRRNSGRADLVALDLQYRMHAEIADLVSDSFYRPLHLRTAPTVLQRGCLAQTPAGRPLALVDLSGLATWCARPGGLANSGRYNLLSAQLGYLVDALARQDAQVAGGEGVVAIAPYRAQGRLLAAADRDAASARQEDPAIVATVHRFQGNESHTVLLDLVDAQRLPTGRFYRPDPLDSASRLLNVAISRAQQHLIVLADVDAILSSDPPESVARMLRSLRGQANVLTPDALAEHAGLPAWIARSAEASARVLELIRTATSSVTIHSSGVGRAGLAAILPELLAAAARNVSVHLVLPAVGARGGDRVAWTHLLDHLEAANIAIDQQAHVAEDLALVDDWCVGATHPLLLEAPDQVGATRQLVVATRTPELISVVKQLHKRRPLKNQQPLLEGRIVPICDTCQRPQTRHEAWGTKPGAPPRLNHWATCDACDIPRPAQGSNWRTLVDDALRSTVWDNAGKPESTGRREAKVERAWARASAATANKTDDFQCSRCFLIHPASFRSAGSALICQDCN</sequence>
<keyword evidence="4" id="KW-0347">Helicase</keyword>
<dbReference type="PANTHER" id="PTHR43788:SF8">
    <property type="entry name" value="DNA-BINDING PROTEIN SMUBP-2"/>
    <property type="match status" value="1"/>
</dbReference>
<proteinExistence type="inferred from homology"/>
<keyword evidence="2" id="KW-0547">Nucleotide-binding</keyword>
<dbReference type="Pfam" id="PF13086">
    <property type="entry name" value="AAA_11"/>
    <property type="match status" value="1"/>
</dbReference>
<dbReference type="InterPro" id="IPR041679">
    <property type="entry name" value="DNA2/NAM7-like_C"/>
</dbReference>
<keyword evidence="3" id="KW-0378">Hydrolase</keyword>
<feature type="domain" description="DNA2/NAM7 helicase-like C-terminal" evidence="7">
    <location>
        <begin position="397"/>
        <end position="588"/>
    </location>
</feature>
<protein>
    <submittedName>
        <fullName evidence="8">AAA domain-containing protein</fullName>
    </submittedName>
</protein>
<comment type="caution">
    <text evidence="8">The sequence shown here is derived from an EMBL/GenBank/DDBJ whole genome shotgun (WGS) entry which is preliminary data.</text>
</comment>
<dbReference type="GO" id="GO:0043139">
    <property type="term" value="F:5'-3' DNA helicase activity"/>
    <property type="evidence" value="ECO:0007669"/>
    <property type="project" value="TreeGrafter"/>
</dbReference>
<dbReference type="InterPro" id="IPR027417">
    <property type="entry name" value="P-loop_NTPase"/>
</dbReference>
<evidence type="ECO:0000259" key="6">
    <source>
        <dbReference type="Pfam" id="PF13086"/>
    </source>
</evidence>
<evidence type="ECO:0000256" key="4">
    <source>
        <dbReference type="ARBA" id="ARBA00022806"/>
    </source>
</evidence>
<dbReference type="GO" id="GO:0005524">
    <property type="term" value="F:ATP binding"/>
    <property type="evidence" value="ECO:0007669"/>
    <property type="project" value="UniProtKB-KW"/>
</dbReference>
<dbReference type="CDD" id="cd00138">
    <property type="entry name" value="PLDc_SF"/>
    <property type="match status" value="1"/>
</dbReference>
<evidence type="ECO:0000256" key="5">
    <source>
        <dbReference type="ARBA" id="ARBA00022840"/>
    </source>
</evidence>
<accession>A0A542ZKZ9</accession>
<reference evidence="8 9" key="1">
    <citation type="submission" date="2019-06" db="EMBL/GenBank/DDBJ databases">
        <title>Sequencing the genomes of 1000 actinobacteria strains.</title>
        <authorList>
            <person name="Klenk H.-P."/>
        </authorList>
    </citation>
    <scope>NUCLEOTIDE SEQUENCE [LARGE SCALE GENOMIC DNA]</scope>
    <source>
        <strain evidence="8 9">DSM 18082</strain>
    </source>
</reference>
<dbReference type="Gene3D" id="3.40.50.300">
    <property type="entry name" value="P-loop containing nucleotide triphosphate hydrolases"/>
    <property type="match status" value="2"/>
</dbReference>
<feature type="domain" description="DNA2/NAM7 helicase helicase" evidence="6">
    <location>
        <begin position="139"/>
        <end position="368"/>
    </location>
</feature>
<dbReference type="SUPFAM" id="SSF52540">
    <property type="entry name" value="P-loop containing nucleoside triphosphate hydrolases"/>
    <property type="match status" value="1"/>
</dbReference>
<evidence type="ECO:0000256" key="3">
    <source>
        <dbReference type="ARBA" id="ARBA00022801"/>
    </source>
</evidence>
<evidence type="ECO:0000313" key="9">
    <source>
        <dbReference type="Proteomes" id="UP000319514"/>
    </source>
</evidence>